<keyword evidence="5" id="KW-0677">Repeat</keyword>
<dbReference type="SUPFAM" id="SSF53335">
    <property type="entry name" value="S-adenosyl-L-methionine-dependent methyltransferases"/>
    <property type="match status" value="2"/>
</dbReference>
<keyword evidence="4" id="KW-0949">S-adenosyl-L-methionine</keyword>
<dbReference type="PROSITE" id="PS51680">
    <property type="entry name" value="SAM_MT_DRM"/>
    <property type="match status" value="1"/>
</dbReference>
<dbReference type="GO" id="GO:0032259">
    <property type="term" value="P:methylation"/>
    <property type="evidence" value="ECO:0007669"/>
    <property type="project" value="UniProtKB-KW"/>
</dbReference>
<organism evidence="9">
    <name type="scientific">Manihot esculenta</name>
    <name type="common">Cassava</name>
    <name type="synonym">Jatropha manihot</name>
    <dbReference type="NCBI Taxonomy" id="3983"/>
    <lineage>
        <taxon>Eukaryota</taxon>
        <taxon>Viridiplantae</taxon>
        <taxon>Streptophyta</taxon>
        <taxon>Embryophyta</taxon>
        <taxon>Tracheophyta</taxon>
        <taxon>Spermatophyta</taxon>
        <taxon>Magnoliopsida</taxon>
        <taxon>eudicotyledons</taxon>
        <taxon>Gunneridae</taxon>
        <taxon>Pentapetalae</taxon>
        <taxon>rosids</taxon>
        <taxon>fabids</taxon>
        <taxon>Malpighiales</taxon>
        <taxon>Euphorbiaceae</taxon>
        <taxon>Crotonoideae</taxon>
        <taxon>Manihoteae</taxon>
        <taxon>Manihot</taxon>
    </lineage>
</organism>
<evidence type="ECO:0000256" key="6">
    <source>
        <dbReference type="ARBA" id="ARBA00023125"/>
    </source>
</evidence>
<keyword evidence="2" id="KW-0489">Methyltransferase</keyword>
<keyword evidence="7" id="KW-0539">Nucleus</keyword>
<reference evidence="9" key="1">
    <citation type="submission" date="2016-02" db="EMBL/GenBank/DDBJ databases">
        <title>WGS assembly of Manihot esculenta.</title>
        <authorList>
            <person name="Bredeson J.V."/>
            <person name="Prochnik S.E."/>
            <person name="Lyons J.B."/>
            <person name="Schmutz J."/>
            <person name="Grimwood J."/>
            <person name="Vrebalov J."/>
            <person name="Bart R.S."/>
            <person name="Amuge T."/>
            <person name="Ferguson M.E."/>
            <person name="Green R."/>
            <person name="Putnam N."/>
            <person name="Stites J."/>
            <person name="Rounsley S."/>
            <person name="Rokhsar D.S."/>
        </authorList>
    </citation>
    <scope>NUCLEOTIDE SEQUENCE [LARGE SCALE GENOMIC DNA]</scope>
    <source>
        <tissue evidence="9">Leaf</tissue>
    </source>
</reference>
<protein>
    <recommendedName>
        <fullName evidence="8">SAM-dependent MTase DRM-type domain-containing protein</fullName>
    </recommendedName>
</protein>
<dbReference type="GO" id="GO:0005634">
    <property type="term" value="C:nucleus"/>
    <property type="evidence" value="ECO:0000318"/>
    <property type="project" value="GO_Central"/>
</dbReference>
<accession>A0A2C9W9I2</accession>
<evidence type="ECO:0000256" key="1">
    <source>
        <dbReference type="ARBA" id="ARBA00004123"/>
    </source>
</evidence>
<dbReference type="GO" id="GO:0008168">
    <property type="term" value="F:methyltransferase activity"/>
    <property type="evidence" value="ECO:0007669"/>
    <property type="project" value="UniProtKB-KW"/>
</dbReference>
<dbReference type="InterPro" id="IPR029063">
    <property type="entry name" value="SAM-dependent_MTases_sf"/>
</dbReference>
<dbReference type="AlphaFoldDB" id="A0A2C9W9I2"/>
<dbReference type="InterPro" id="IPR030380">
    <property type="entry name" value="SAM_MeTfrase_DRM"/>
</dbReference>
<name>A0A2C9W9I2_MANES</name>
<evidence type="ECO:0000256" key="2">
    <source>
        <dbReference type="ARBA" id="ARBA00022603"/>
    </source>
</evidence>
<evidence type="ECO:0000256" key="5">
    <source>
        <dbReference type="ARBA" id="ARBA00022737"/>
    </source>
</evidence>
<evidence type="ECO:0000256" key="7">
    <source>
        <dbReference type="ARBA" id="ARBA00023242"/>
    </source>
</evidence>
<dbReference type="GO" id="GO:0003677">
    <property type="term" value="F:DNA binding"/>
    <property type="evidence" value="ECO:0007669"/>
    <property type="project" value="UniProtKB-KW"/>
</dbReference>
<dbReference type="PANTHER" id="PTHR23068:SF11">
    <property type="entry name" value="INACTIVE DNA (CYTOSINE-5)-METHYLTRANSFERASE DRM3-RELATED"/>
    <property type="match status" value="1"/>
</dbReference>
<evidence type="ECO:0000256" key="3">
    <source>
        <dbReference type="ARBA" id="ARBA00022679"/>
    </source>
</evidence>
<keyword evidence="3" id="KW-0808">Transferase</keyword>
<feature type="domain" description="SAM-dependent MTase DRM-type" evidence="8">
    <location>
        <begin position="449"/>
        <end position="778"/>
    </location>
</feature>
<comment type="subcellular location">
    <subcellularLocation>
        <location evidence="1">Nucleus</location>
    </subcellularLocation>
</comment>
<proteinExistence type="predicted"/>
<dbReference type="InterPro" id="IPR050390">
    <property type="entry name" value="C5-Methyltransferase"/>
</dbReference>
<evidence type="ECO:0000256" key="4">
    <source>
        <dbReference type="ARBA" id="ARBA00022691"/>
    </source>
</evidence>
<keyword evidence="6" id="KW-0238">DNA-binding</keyword>
<dbReference type="PANTHER" id="PTHR23068">
    <property type="entry name" value="DNA CYTOSINE-5- -METHYLTRANSFERASE 3-RELATED"/>
    <property type="match status" value="1"/>
</dbReference>
<evidence type="ECO:0000259" key="8">
    <source>
        <dbReference type="PROSITE" id="PS51680"/>
    </source>
</evidence>
<dbReference type="STRING" id="3983.A0A2C9W9I2"/>
<gene>
    <name evidence="9" type="ORF">MANES_03G210200</name>
</gene>
<dbReference type="EMBL" id="CM004389">
    <property type="protein sequence ID" value="OAY56203.1"/>
    <property type="molecule type" value="Genomic_DNA"/>
</dbReference>
<dbReference type="Gene3D" id="3.40.50.150">
    <property type="entry name" value="Vaccinia Virus protein VP39"/>
    <property type="match status" value="1"/>
</dbReference>
<sequence length="779" mass="88726">MQQKDFMEEIDLDGCFYVCNKTPERFMRRSFTVLYLNHVHLIDNFRCRDRDTVQFSFFVVLHPPTYLQVLLFEMGKLKKVLDGESSSNPDINETIVPKPEMSDFELHSDAIYSRQLGDNVASSSGSNLRSFLTGMGFSPSHVDKVIEENGEDNVDLLLEILMECSGPQKSNSQSSDSLDRLFDDKDPTNLLEYSTFVQPKEEPDIFGVDDDKRASLLRMNFSVKEVDFAMEKLGVDAPVDEMVDFIIAAQVAADCNKEIDDKMDDGAEVDEDISNETLFGTMEKTLRLLEMGFSENEISLAIERFGSEVPVLELANSICAEQVGEKYIIRDKHSSKRSGMNRSRINSDAESFSVGMEGNKLKSEDFGQAAVSRSNNLNMEEVHRGKRPKQEHIVDYPDTQFGNIGFSDDHLKPEYTDDLSSYFEPTWVEEKVDEEIAGFKFPKALKSNSCRSVDRMVAKPPYFFYGNVATVSLITWGKISQFLYAIEPEFVNTRLFSALNRKEGYVHNLPTQSRFCILPKPPMSIEDAMPHTKEWWPSWDTRKQLSCINFETGGVSQLCDRLGRMLTDSVGLLPSERKRDILLHCQKLNLIWVGPHKLSPIEPEYLEIILGYPLNHTQATESSLTERLHSLKYSFQIDTLAHHLSVLKSMFPDGITMLSIFSGIGGAEVALDRLGVRMKGVVSVETSEMKRRILRRWWQISGQTGELEQIENIQKLTSGRIDKLLEKYGGFDFIICQSPCTHCARSPKLDDAPSDFDFSLFCEFVRVLQLVRRTMGRRR</sequence>
<evidence type="ECO:0000313" key="9">
    <source>
        <dbReference type="EMBL" id="OAY56203.1"/>
    </source>
</evidence>